<evidence type="ECO:0000313" key="1">
    <source>
        <dbReference type="EMBL" id="KAK7503366.1"/>
    </source>
</evidence>
<proteinExistence type="predicted"/>
<sequence length="106" mass="11541">MPCYVLSYHFVSSHVSLPGQAATLQKHDTRHTGRDSHATLVTATTPQLLSLESTLPAYISTGHLDCGDVISALKRDYTSVQLSFLFTTLSSPVLYTLNAQEISGRC</sequence>
<evidence type="ECO:0000313" key="2">
    <source>
        <dbReference type="Proteomes" id="UP001519460"/>
    </source>
</evidence>
<reference evidence="1 2" key="1">
    <citation type="journal article" date="2023" name="Sci. Data">
        <title>Genome assembly of the Korean intertidal mud-creeper Batillaria attramentaria.</title>
        <authorList>
            <person name="Patra A.K."/>
            <person name="Ho P.T."/>
            <person name="Jun S."/>
            <person name="Lee S.J."/>
            <person name="Kim Y."/>
            <person name="Won Y.J."/>
        </authorList>
    </citation>
    <scope>NUCLEOTIDE SEQUENCE [LARGE SCALE GENOMIC DNA]</scope>
    <source>
        <strain evidence="1">Wonlab-2016</strain>
    </source>
</reference>
<organism evidence="1 2">
    <name type="scientific">Batillaria attramentaria</name>
    <dbReference type="NCBI Taxonomy" id="370345"/>
    <lineage>
        <taxon>Eukaryota</taxon>
        <taxon>Metazoa</taxon>
        <taxon>Spiralia</taxon>
        <taxon>Lophotrochozoa</taxon>
        <taxon>Mollusca</taxon>
        <taxon>Gastropoda</taxon>
        <taxon>Caenogastropoda</taxon>
        <taxon>Sorbeoconcha</taxon>
        <taxon>Cerithioidea</taxon>
        <taxon>Batillariidae</taxon>
        <taxon>Batillaria</taxon>
    </lineage>
</organism>
<keyword evidence="2" id="KW-1185">Reference proteome</keyword>
<dbReference type="Proteomes" id="UP001519460">
    <property type="component" value="Unassembled WGS sequence"/>
</dbReference>
<dbReference type="AlphaFoldDB" id="A0ABD0LUZ4"/>
<gene>
    <name evidence="1" type="ORF">BaRGS_00005287</name>
</gene>
<accession>A0ABD0LUZ4</accession>
<dbReference type="EMBL" id="JACVVK020000020">
    <property type="protein sequence ID" value="KAK7503366.1"/>
    <property type="molecule type" value="Genomic_DNA"/>
</dbReference>
<name>A0ABD0LUZ4_9CAEN</name>
<protein>
    <submittedName>
        <fullName evidence="1">Uncharacterized protein</fullName>
    </submittedName>
</protein>
<comment type="caution">
    <text evidence="1">The sequence shown here is derived from an EMBL/GenBank/DDBJ whole genome shotgun (WGS) entry which is preliminary data.</text>
</comment>